<feature type="domain" description="Phosphatidic acid phosphatase type 2/haloperoxidase" evidence="2">
    <location>
        <begin position="110"/>
        <end position="231"/>
    </location>
</feature>
<feature type="transmembrane region" description="Helical" evidence="1">
    <location>
        <begin position="185"/>
        <end position="205"/>
    </location>
</feature>
<dbReference type="Proteomes" id="UP000584824">
    <property type="component" value="Unassembled WGS sequence"/>
</dbReference>
<accession>A0A7W6K4G0</accession>
<comment type="caution">
    <text evidence="3">The sequence shown here is derived from an EMBL/GenBank/DDBJ whole genome shotgun (WGS) entry which is preliminary data.</text>
</comment>
<dbReference type="InterPro" id="IPR000326">
    <property type="entry name" value="PAP2/HPO"/>
</dbReference>
<evidence type="ECO:0000259" key="2">
    <source>
        <dbReference type="Pfam" id="PF01569"/>
    </source>
</evidence>
<sequence length="286" mass="32150">MKRISQSWNWYRDSWQHKPLFNIFIATFALSAFFIMMPMLDIWFSELFYVEGEGFPARKVELLLTIRAIGQYFPIAFAIVILVAIILKLIYPSRRCLFPARFTVYFGSLFLLGPGLLVNGILKPLWDRPRPVNTIDFGGVLPFVQAWTMGGGFFANRSFVSGETAGVICLLPLAFFVAKEWRRSVMGLLLAFAVIISVNRIAFGAHYLSDVLISAGLMFALSVGLWQLIFNEASCAISEEILEARLSRAGYSLHGRIRRLKAAFVRTGHSAWAWLGTARPGSTHKA</sequence>
<evidence type="ECO:0000313" key="4">
    <source>
        <dbReference type="Proteomes" id="UP000584824"/>
    </source>
</evidence>
<gene>
    <name evidence="3" type="ORF">GGQ66_003594</name>
</gene>
<keyword evidence="1" id="KW-0472">Membrane</keyword>
<feature type="transmembrane region" description="Helical" evidence="1">
    <location>
        <begin position="102"/>
        <end position="122"/>
    </location>
</feature>
<dbReference type="AlphaFoldDB" id="A0A7W6K4G0"/>
<evidence type="ECO:0000256" key="1">
    <source>
        <dbReference type="SAM" id="Phobius"/>
    </source>
</evidence>
<evidence type="ECO:0000313" key="3">
    <source>
        <dbReference type="EMBL" id="MBB4105011.1"/>
    </source>
</evidence>
<dbReference type="Pfam" id="PF01569">
    <property type="entry name" value="PAP2"/>
    <property type="match status" value="1"/>
</dbReference>
<reference evidence="3 4" key="1">
    <citation type="submission" date="2020-08" db="EMBL/GenBank/DDBJ databases">
        <title>Genomic Encyclopedia of Type Strains, Phase IV (KMG-IV): sequencing the most valuable type-strain genomes for metagenomic binning, comparative biology and taxonomic classification.</title>
        <authorList>
            <person name="Goeker M."/>
        </authorList>
    </citation>
    <scope>NUCLEOTIDE SEQUENCE [LARGE SCALE GENOMIC DNA]</scope>
    <source>
        <strain evidence="3 4">DSM 26385</strain>
    </source>
</reference>
<feature type="transmembrane region" description="Helical" evidence="1">
    <location>
        <begin position="72"/>
        <end position="90"/>
    </location>
</feature>
<proteinExistence type="predicted"/>
<name>A0A7W6K4G0_9HYPH</name>
<feature type="transmembrane region" description="Helical" evidence="1">
    <location>
        <begin position="20"/>
        <end position="40"/>
    </location>
</feature>
<protein>
    <submittedName>
        <fullName evidence="3">Membrane-associated phospholipid phosphatase</fullName>
    </submittedName>
</protein>
<dbReference type="InterPro" id="IPR036938">
    <property type="entry name" value="PAP2/HPO_sf"/>
</dbReference>
<dbReference type="Gene3D" id="1.20.144.10">
    <property type="entry name" value="Phosphatidic acid phosphatase type 2/haloperoxidase"/>
    <property type="match status" value="1"/>
</dbReference>
<feature type="transmembrane region" description="Helical" evidence="1">
    <location>
        <begin position="211"/>
        <end position="230"/>
    </location>
</feature>
<dbReference type="EMBL" id="JACIDU010000016">
    <property type="protein sequence ID" value="MBB4105011.1"/>
    <property type="molecule type" value="Genomic_DNA"/>
</dbReference>
<organism evidence="3 4">
    <name type="scientific">Allorhizobium borbori</name>
    <dbReference type="NCBI Taxonomy" id="485907"/>
    <lineage>
        <taxon>Bacteria</taxon>
        <taxon>Pseudomonadati</taxon>
        <taxon>Pseudomonadota</taxon>
        <taxon>Alphaproteobacteria</taxon>
        <taxon>Hyphomicrobiales</taxon>
        <taxon>Rhizobiaceae</taxon>
        <taxon>Rhizobium/Agrobacterium group</taxon>
        <taxon>Allorhizobium</taxon>
    </lineage>
</organism>
<keyword evidence="1" id="KW-0812">Transmembrane</keyword>
<dbReference type="RefSeq" id="WP_183794090.1">
    <property type="nucleotide sequence ID" value="NZ_JACIDU010000016.1"/>
</dbReference>
<dbReference type="SUPFAM" id="SSF48317">
    <property type="entry name" value="Acid phosphatase/Vanadium-dependent haloperoxidase"/>
    <property type="match status" value="1"/>
</dbReference>
<keyword evidence="1" id="KW-1133">Transmembrane helix</keyword>
<keyword evidence="4" id="KW-1185">Reference proteome</keyword>
<feature type="transmembrane region" description="Helical" evidence="1">
    <location>
        <begin position="159"/>
        <end position="178"/>
    </location>
</feature>